<dbReference type="InterPro" id="IPR005229">
    <property type="entry name" value="YicC/YloC-like"/>
</dbReference>
<feature type="domain" description="Endoribonuclease YicC-like C-terminal" evidence="7">
    <location>
        <begin position="179"/>
        <end position="295"/>
    </location>
</feature>
<dbReference type="AlphaFoldDB" id="A0A3N9PDX2"/>
<dbReference type="PANTHER" id="PTHR30636:SF3">
    <property type="entry name" value="UPF0701 PROTEIN YICC"/>
    <property type="match status" value="1"/>
</dbReference>
<evidence type="ECO:0000313" key="8">
    <source>
        <dbReference type="EMBL" id="RQW13825.1"/>
    </source>
</evidence>
<evidence type="ECO:0000256" key="4">
    <source>
        <dbReference type="ARBA" id="ARBA00022801"/>
    </source>
</evidence>
<keyword evidence="2" id="KW-0540">Nuclease</keyword>
<dbReference type="GO" id="GO:0004521">
    <property type="term" value="F:RNA endonuclease activity"/>
    <property type="evidence" value="ECO:0007669"/>
    <property type="project" value="InterPro"/>
</dbReference>
<proteinExistence type="inferred from homology"/>
<reference evidence="8 9" key="1">
    <citation type="submission" date="2018-11" db="EMBL/GenBank/DDBJ databases">
        <title>Genome sequence of strain 7197.</title>
        <authorList>
            <person name="Gao J."/>
            <person name="Sun J."/>
        </authorList>
    </citation>
    <scope>NUCLEOTIDE SEQUENCE [LARGE SCALE GENOMIC DNA]</scope>
    <source>
        <strain evidence="8 9">7197</strain>
    </source>
</reference>
<keyword evidence="3" id="KW-0255">Endonuclease</keyword>
<comment type="similarity">
    <text evidence="5">Belongs to the YicC/YloC family.</text>
</comment>
<evidence type="ECO:0000256" key="1">
    <source>
        <dbReference type="ARBA" id="ARBA00001968"/>
    </source>
</evidence>
<dbReference type="Pfam" id="PF08340">
    <property type="entry name" value="YicC-like_C"/>
    <property type="match status" value="1"/>
</dbReference>
<evidence type="ECO:0000259" key="6">
    <source>
        <dbReference type="Pfam" id="PF03755"/>
    </source>
</evidence>
<dbReference type="InterPro" id="IPR013551">
    <property type="entry name" value="YicC-like_C"/>
</dbReference>
<comment type="cofactor">
    <cofactor evidence="1">
        <name>a divalent metal cation</name>
        <dbReference type="ChEBI" id="CHEBI:60240"/>
    </cofactor>
</comment>
<protein>
    <submittedName>
        <fullName evidence="8">YicC family protein</fullName>
    </submittedName>
</protein>
<dbReference type="Pfam" id="PF03755">
    <property type="entry name" value="YicC-like_N"/>
    <property type="match status" value="1"/>
</dbReference>
<accession>A0A3N9PDX2</accession>
<name>A0A3N9PDX2_9BACL</name>
<evidence type="ECO:0000313" key="9">
    <source>
        <dbReference type="Proteomes" id="UP000282529"/>
    </source>
</evidence>
<dbReference type="PANTHER" id="PTHR30636">
    <property type="entry name" value="UPF0701 PROTEIN YICC"/>
    <property type="match status" value="1"/>
</dbReference>
<feature type="domain" description="Endoribonuclease YicC-like N-terminal" evidence="6">
    <location>
        <begin position="4"/>
        <end position="158"/>
    </location>
</feature>
<comment type="caution">
    <text evidence="8">The sequence shown here is derived from an EMBL/GenBank/DDBJ whole genome shotgun (WGS) entry which is preliminary data.</text>
</comment>
<keyword evidence="4" id="KW-0378">Hydrolase</keyword>
<dbReference type="RefSeq" id="WP_124694464.1">
    <property type="nucleotide sequence ID" value="NZ_JBHUFE010000016.1"/>
</dbReference>
<keyword evidence="9" id="KW-1185">Reference proteome</keyword>
<dbReference type="NCBIfam" id="TIGR00255">
    <property type="entry name" value="YicC/YloC family endoribonuclease"/>
    <property type="match status" value="1"/>
</dbReference>
<dbReference type="GO" id="GO:0016787">
    <property type="term" value="F:hydrolase activity"/>
    <property type="evidence" value="ECO:0007669"/>
    <property type="project" value="UniProtKB-KW"/>
</dbReference>
<gene>
    <name evidence="8" type="ORF">EH198_05380</name>
</gene>
<dbReference type="EMBL" id="RQPI01000001">
    <property type="protein sequence ID" value="RQW13825.1"/>
    <property type="molecule type" value="Genomic_DNA"/>
</dbReference>
<dbReference type="Proteomes" id="UP000282529">
    <property type="component" value="Unassembled WGS sequence"/>
</dbReference>
<evidence type="ECO:0000256" key="2">
    <source>
        <dbReference type="ARBA" id="ARBA00022722"/>
    </source>
</evidence>
<organism evidence="8 9">
    <name type="scientific">Paenibacillus rhizophilus</name>
    <dbReference type="NCBI Taxonomy" id="1850366"/>
    <lineage>
        <taxon>Bacteria</taxon>
        <taxon>Bacillati</taxon>
        <taxon>Bacillota</taxon>
        <taxon>Bacilli</taxon>
        <taxon>Bacillales</taxon>
        <taxon>Paenibacillaceae</taxon>
        <taxon>Paenibacillus</taxon>
    </lineage>
</organism>
<evidence type="ECO:0000256" key="5">
    <source>
        <dbReference type="ARBA" id="ARBA00035648"/>
    </source>
</evidence>
<evidence type="ECO:0000259" key="7">
    <source>
        <dbReference type="Pfam" id="PF08340"/>
    </source>
</evidence>
<dbReference type="OrthoDB" id="9771229at2"/>
<dbReference type="InterPro" id="IPR013527">
    <property type="entry name" value="YicC-like_N"/>
</dbReference>
<sequence>MSFSMTGYGQSSRHFGGSKIVFEVKSVNHRFCEIVLRMPREWNGFEDALRRKVQQYVRRGRIDVFINREHEENAGGPVLNRTAVKSYLAAAEALKKEFGVNGELDLLGMLNLPGVMESDSQPALPENGDSFLELLVNGLEESVRALVEMRAREGRFLAADIAERVGRLEELHNEMSGLAPVVVMEYRDKLRQRLEDLQDGTFPFDEQKFGMEVAIFADRSSIEEELTRLRSHFEQCRILLGGGEPIGRKLDFLIQEMNRETNTIGSKCNHLGIGNCVLEMKAELEKIREQAANLE</sequence>
<evidence type="ECO:0000256" key="3">
    <source>
        <dbReference type="ARBA" id="ARBA00022759"/>
    </source>
</evidence>